<organism evidence="1">
    <name type="scientific">marine metagenome</name>
    <dbReference type="NCBI Taxonomy" id="408172"/>
    <lineage>
        <taxon>unclassified sequences</taxon>
        <taxon>metagenomes</taxon>
        <taxon>ecological metagenomes</taxon>
    </lineage>
</organism>
<dbReference type="AlphaFoldDB" id="A0A382M7S0"/>
<accession>A0A382M7S0</accession>
<sequence length="62" mass="7214">MIFWERQPRPTKQQYIGTSDGLIPAEALFKRVQGQVFDIPLKHSPAIFNMKNILLIGKYRLV</sequence>
<proteinExistence type="predicted"/>
<protein>
    <submittedName>
        <fullName evidence="1">Uncharacterized protein</fullName>
    </submittedName>
</protein>
<dbReference type="EMBL" id="UINC01091358">
    <property type="protein sequence ID" value="SVC44055.1"/>
    <property type="molecule type" value="Genomic_DNA"/>
</dbReference>
<gene>
    <name evidence="1" type="ORF">METZ01_LOCUS296909</name>
</gene>
<evidence type="ECO:0000313" key="1">
    <source>
        <dbReference type="EMBL" id="SVC44055.1"/>
    </source>
</evidence>
<reference evidence="1" key="1">
    <citation type="submission" date="2018-05" db="EMBL/GenBank/DDBJ databases">
        <authorList>
            <person name="Lanie J.A."/>
            <person name="Ng W.-L."/>
            <person name="Kazmierczak K.M."/>
            <person name="Andrzejewski T.M."/>
            <person name="Davidsen T.M."/>
            <person name="Wayne K.J."/>
            <person name="Tettelin H."/>
            <person name="Glass J.I."/>
            <person name="Rusch D."/>
            <person name="Podicherti R."/>
            <person name="Tsui H.-C.T."/>
            <person name="Winkler M.E."/>
        </authorList>
    </citation>
    <scope>NUCLEOTIDE SEQUENCE</scope>
</reference>
<name>A0A382M7S0_9ZZZZ</name>